<comment type="caution">
    <text evidence="2">The sequence shown here is derived from an EMBL/GenBank/DDBJ whole genome shotgun (WGS) entry which is preliminary data.</text>
</comment>
<dbReference type="Proteomes" id="UP001243212">
    <property type="component" value="Unassembled WGS sequence"/>
</dbReference>
<dbReference type="EMBL" id="JAUSQX010000001">
    <property type="protein sequence ID" value="MDP9806068.1"/>
    <property type="molecule type" value="Genomic_DNA"/>
</dbReference>
<dbReference type="PANTHER" id="PTHR43821:SF1">
    <property type="entry name" value="NAD(P)H NITROREDUCTASE YDJA-RELATED"/>
    <property type="match status" value="1"/>
</dbReference>
<evidence type="ECO:0000313" key="2">
    <source>
        <dbReference type="EMBL" id="MDP9806068.1"/>
    </source>
</evidence>
<dbReference type="PANTHER" id="PTHR43821">
    <property type="entry name" value="NAD(P)H NITROREDUCTASE YDJA-RELATED"/>
    <property type="match status" value="1"/>
</dbReference>
<accession>A0ABT9NGB2</accession>
<evidence type="ECO:0000259" key="1">
    <source>
        <dbReference type="Pfam" id="PF00881"/>
    </source>
</evidence>
<protein>
    <recommendedName>
        <fullName evidence="1">Nitroreductase domain-containing protein</fullName>
    </recommendedName>
</protein>
<proteinExistence type="predicted"/>
<dbReference type="InterPro" id="IPR000415">
    <property type="entry name" value="Nitroreductase-like"/>
</dbReference>
<dbReference type="Pfam" id="PF00881">
    <property type="entry name" value="Nitroreductase"/>
    <property type="match status" value="1"/>
</dbReference>
<dbReference type="Gene3D" id="3.40.109.10">
    <property type="entry name" value="NADH Oxidase"/>
    <property type="match status" value="1"/>
</dbReference>
<dbReference type="InterPro" id="IPR029479">
    <property type="entry name" value="Nitroreductase"/>
</dbReference>
<reference evidence="2 3" key="1">
    <citation type="submission" date="2023-07" db="EMBL/GenBank/DDBJ databases">
        <title>Sequencing the genomes of 1000 actinobacteria strains.</title>
        <authorList>
            <person name="Klenk H.-P."/>
        </authorList>
    </citation>
    <scope>NUCLEOTIDE SEQUENCE [LARGE SCALE GENOMIC DNA]</scope>
    <source>
        <strain evidence="2 3">DSM 17163</strain>
    </source>
</reference>
<evidence type="ECO:0000313" key="3">
    <source>
        <dbReference type="Proteomes" id="UP001243212"/>
    </source>
</evidence>
<keyword evidence="3" id="KW-1185">Reference proteome</keyword>
<gene>
    <name evidence="2" type="ORF">J2S70_000650</name>
</gene>
<sequence length="128" mass="14239">MALANALDEAQSIEREEGEFNTKPFRAELLIAVVASPKPHPDVPEWEQHATAAGAGHLLELALWRGGWGVMWRTGIYANSRPVRQAHGLADQEHLMGWLYVGNIEDSIRRSLSPACRARHTGYRRTGS</sequence>
<dbReference type="SUPFAM" id="SSF55469">
    <property type="entry name" value="FMN-dependent nitroreductase-like"/>
    <property type="match status" value="1"/>
</dbReference>
<dbReference type="InterPro" id="IPR052530">
    <property type="entry name" value="NAD(P)H_nitroreductase"/>
</dbReference>
<organism evidence="2 3">
    <name type="scientific">Trueperella bonasi</name>
    <dbReference type="NCBI Taxonomy" id="312286"/>
    <lineage>
        <taxon>Bacteria</taxon>
        <taxon>Bacillati</taxon>
        <taxon>Actinomycetota</taxon>
        <taxon>Actinomycetes</taxon>
        <taxon>Actinomycetales</taxon>
        <taxon>Actinomycetaceae</taxon>
        <taxon>Trueperella</taxon>
    </lineage>
</organism>
<name>A0ABT9NGB2_9ACTO</name>
<feature type="domain" description="Nitroreductase" evidence="1">
    <location>
        <begin position="17"/>
        <end position="102"/>
    </location>
</feature>